<evidence type="ECO:0000313" key="2">
    <source>
        <dbReference type="EMBL" id="KKT19891.1"/>
    </source>
</evidence>
<dbReference type="STRING" id="1618747.UW02_C0004G0068"/>
<keyword evidence="1" id="KW-0472">Membrane</keyword>
<reference evidence="2 3" key="1">
    <citation type="journal article" date="2015" name="Nature">
        <title>rRNA introns, odd ribosomes, and small enigmatic genomes across a large radiation of phyla.</title>
        <authorList>
            <person name="Brown C.T."/>
            <person name="Hug L.A."/>
            <person name="Thomas B.C."/>
            <person name="Sharon I."/>
            <person name="Castelle C.J."/>
            <person name="Singh A."/>
            <person name="Wilkins M.J."/>
            <person name="Williams K.H."/>
            <person name="Banfield J.F."/>
        </authorList>
    </citation>
    <scope>NUCLEOTIDE SEQUENCE [LARGE SCALE GENOMIC DNA]</scope>
</reference>
<dbReference type="EMBL" id="LCGS01000004">
    <property type="protein sequence ID" value="KKT19891.1"/>
    <property type="molecule type" value="Genomic_DNA"/>
</dbReference>
<feature type="transmembrane region" description="Helical" evidence="1">
    <location>
        <begin position="65"/>
        <end position="83"/>
    </location>
</feature>
<name>A0A0G1FBY8_9BACT</name>
<gene>
    <name evidence="2" type="ORF">UW02_C0004G0068</name>
</gene>
<dbReference type="AlphaFoldDB" id="A0A0G1FBY8"/>
<evidence type="ECO:0000256" key="1">
    <source>
        <dbReference type="SAM" id="Phobius"/>
    </source>
</evidence>
<dbReference type="Proteomes" id="UP000034751">
    <property type="component" value="Unassembled WGS sequence"/>
</dbReference>
<protein>
    <submittedName>
        <fullName evidence="2">Uncharacterized protein</fullName>
    </submittedName>
</protein>
<organism evidence="2 3">
    <name type="scientific">Candidatus Nomurabacteria bacterium GW2011_GWB1_43_7</name>
    <dbReference type="NCBI Taxonomy" id="1618747"/>
    <lineage>
        <taxon>Bacteria</taxon>
        <taxon>Candidatus Nomuraibacteriota</taxon>
    </lineage>
</organism>
<accession>A0A0G1FBY8</accession>
<comment type="caution">
    <text evidence="2">The sequence shown here is derived from an EMBL/GenBank/DDBJ whole genome shotgun (WGS) entry which is preliminary data.</text>
</comment>
<keyword evidence="1" id="KW-0812">Transmembrane</keyword>
<sequence>MENEEVKIEGSIDINEALKEFEEKTSQEQATKIVAAREFSNMPKMVKLVIKWSGGAIKEQREAEYVLLGFAILVFIISLFIFFS</sequence>
<keyword evidence="1" id="KW-1133">Transmembrane helix</keyword>
<proteinExistence type="predicted"/>
<evidence type="ECO:0000313" key="3">
    <source>
        <dbReference type="Proteomes" id="UP000034751"/>
    </source>
</evidence>